<evidence type="ECO:0000313" key="2">
    <source>
        <dbReference type="EMBL" id="JAT97498.1"/>
    </source>
</evidence>
<organism evidence="2">
    <name type="scientific">Amblyomma aureolatum</name>
    <dbReference type="NCBI Taxonomy" id="187763"/>
    <lineage>
        <taxon>Eukaryota</taxon>
        <taxon>Metazoa</taxon>
        <taxon>Ecdysozoa</taxon>
        <taxon>Arthropoda</taxon>
        <taxon>Chelicerata</taxon>
        <taxon>Arachnida</taxon>
        <taxon>Acari</taxon>
        <taxon>Parasitiformes</taxon>
        <taxon>Ixodida</taxon>
        <taxon>Ixodoidea</taxon>
        <taxon>Ixodidae</taxon>
        <taxon>Amblyomminae</taxon>
        <taxon>Amblyomma</taxon>
    </lineage>
</organism>
<dbReference type="AlphaFoldDB" id="A0A1E1XE98"/>
<evidence type="ECO:0000256" key="1">
    <source>
        <dbReference type="SAM" id="MobiDB-lite"/>
    </source>
</evidence>
<protein>
    <submittedName>
        <fullName evidence="2">Putative conserved protein with signal anchor</fullName>
    </submittedName>
</protein>
<name>A0A1E1XE98_9ACAR</name>
<reference evidence="2" key="1">
    <citation type="journal article" date="2017" name="Front. Cell. Infect. Microbiol.">
        <title>The Distinct Transcriptional Response of the Midgut of Amblyomma sculptum and Amblyomma aureolatum Ticks to Rickettsia rickettsii Correlates to Their Differences in Susceptibility to Infection.</title>
        <authorList>
            <person name="Martins L.A."/>
            <person name="Galletti M.F.B.M."/>
            <person name="Ribeiro J.M."/>
            <person name="Fujita A."/>
            <person name="Costa F.B."/>
            <person name="Labruna M.B."/>
            <person name="Daffre S."/>
            <person name="Fogaca A.C."/>
        </authorList>
    </citation>
    <scope>NUCLEOTIDE SEQUENCE</scope>
</reference>
<accession>A0A1E1XE98</accession>
<proteinExistence type="evidence at transcript level"/>
<sequence length="267" mass="28642">MRRFSSSPMLPYFRSSFSTLLQRDSPAESKAGPEPANTAEDPGSGGSGGATKPASCRDDTVVDDYEDGNLATDATSPVGETEARPSKPVPMSLWAAKRVRRILAPAGLGARFGAKGTTASCPAVADAQTQTLPDDGIEDTQCRRCRRVYRRQRPRDGDLLPLDKTPWPPPPPSTVMECPVKPGGGHYSGRVAEAVAILVAELLQYPWGADALLLVSIVLLASLMVILYYVVAVVLPIVVLAVLLAMLNSALFESSRFSHILQRLRLT</sequence>
<feature type="region of interest" description="Disordered" evidence="1">
    <location>
        <begin position="21"/>
        <end position="89"/>
    </location>
</feature>
<dbReference type="EMBL" id="GFAC01001690">
    <property type="protein sequence ID" value="JAT97498.1"/>
    <property type="molecule type" value="mRNA"/>
</dbReference>